<name>A0AAE4K5X6_9BURK</name>
<reference evidence="2" key="1">
    <citation type="submission" date="2023-02" db="EMBL/GenBank/DDBJ databases">
        <title>Description of Herbaspirillum huttiense subsp. nephrolepsisexaltata and Herbaspirillum huttiense subsp. lycopersicon.</title>
        <authorList>
            <person name="Poudel M."/>
            <person name="Sharma A."/>
            <person name="Goss E."/>
            <person name="Tapia J.H."/>
            <person name="Harmon C.M."/>
            <person name="Jones J.B."/>
        </authorList>
    </citation>
    <scope>NUCLEOTIDE SEQUENCE</scope>
    <source>
        <strain evidence="2">NC40101</strain>
    </source>
</reference>
<evidence type="ECO:0000256" key="1">
    <source>
        <dbReference type="SAM" id="MobiDB-lite"/>
    </source>
</evidence>
<organism evidence="2">
    <name type="scientific">Herbaspirillum huttiense subsp. nephrolepidis</name>
    <dbReference type="NCBI Taxonomy" id="3075126"/>
    <lineage>
        <taxon>Bacteria</taxon>
        <taxon>Pseudomonadati</taxon>
        <taxon>Pseudomonadota</taxon>
        <taxon>Betaproteobacteria</taxon>
        <taxon>Burkholderiales</taxon>
        <taxon>Oxalobacteraceae</taxon>
        <taxon>Herbaspirillum</taxon>
    </lineage>
</organism>
<dbReference type="EMBL" id="JAVRAA010000011">
    <property type="protein sequence ID" value="MDT0339065.1"/>
    <property type="molecule type" value="Genomic_DNA"/>
</dbReference>
<feature type="region of interest" description="Disordered" evidence="1">
    <location>
        <begin position="133"/>
        <end position="154"/>
    </location>
</feature>
<comment type="caution">
    <text evidence="2">The sequence shown here is derived from an EMBL/GenBank/DDBJ whole genome shotgun (WGS) entry which is preliminary data.</text>
</comment>
<feature type="compositionally biased region" description="Basic and acidic residues" evidence="1">
    <location>
        <begin position="134"/>
        <end position="154"/>
    </location>
</feature>
<sequence length="154" mass="16819">MAFHVNSSGAPEIHHDHAAETGSPSLLAKVSRQAVSLSRRFMVAYAAFSLKHLEHTMRAFSTRNGEAHDTRTFYAGIFAHARQRLQVKQYSVEQDLLRILTLLEARGPGAPHGAHATATPPAFTDVLEALAGQRQRDAEAAASAAERHDRRGQS</sequence>
<protein>
    <submittedName>
        <fullName evidence="2">Uncharacterized protein</fullName>
    </submittedName>
</protein>
<accession>A0AAE4K5X6</accession>
<dbReference type="RefSeq" id="WP_209568903.1">
    <property type="nucleotide sequence ID" value="NZ_JAVLSM010000017.1"/>
</dbReference>
<evidence type="ECO:0000313" key="2">
    <source>
        <dbReference type="EMBL" id="MDT0339065.1"/>
    </source>
</evidence>
<proteinExistence type="predicted"/>
<feature type="region of interest" description="Disordered" evidence="1">
    <location>
        <begin position="1"/>
        <end position="20"/>
    </location>
</feature>
<gene>
    <name evidence="2" type="ORF">RJN63_19680</name>
</gene>
<dbReference type="AlphaFoldDB" id="A0AAE4K5X6"/>